<evidence type="ECO:0000313" key="2">
    <source>
        <dbReference type="Proteomes" id="UP000199513"/>
    </source>
</evidence>
<reference evidence="1 2" key="1">
    <citation type="submission" date="2016-10" db="EMBL/GenBank/DDBJ databases">
        <authorList>
            <person name="de Groot N.N."/>
        </authorList>
    </citation>
    <scope>NUCLEOTIDE SEQUENCE [LARGE SCALE GENOMIC DNA]</scope>
    <source>
        <strain>GEY</strain>
        <strain evidence="2">DSM 9560</strain>
    </source>
</reference>
<name>A0A1I2FVW3_9BACT</name>
<proteinExistence type="predicted"/>
<accession>A0A1I2FVW3</accession>
<gene>
    <name evidence="1" type="ORF">SAMN04488541_1015105</name>
</gene>
<dbReference type="Proteomes" id="UP000199513">
    <property type="component" value="Unassembled WGS sequence"/>
</dbReference>
<sequence length="126" mass="14578">MFVDNADKEYLTKLLNDSLSTDIEDNEEIIVLTGYTCLTCYDNKKLVYSINQYAGQSNKPLIGIVFSKISFHNELENLRSHTAKNINWIETNNIDLMILLSRITNDKDGPYYIKFENKEVIEITAF</sequence>
<dbReference type="RefSeq" id="WP_143090879.1">
    <property type="nucleotide sequence ID" value="NZ_FONY01000015.1"/>
</dbReference>
<keyword evidence="2" id="KW-1185">Reference proteome</keyword>
<organism evidence="1 2">
    <name type="scientific">Thermoflexibacter ruber</name>
    <dbReference type="NCBI Taxonomy" id="1003"/>
    <lineage>
        <taxon>Bacteria</taxon>
        <taxon>Pseudomonadati</taxon>
        <taxon>Bacteroidota</taxon>
        <taxon>Cytophagia</taxon>
        <taxon>Cytophagales</taxon>
        <taxon>Thermoflexibacteraceae</taxon>
        <taxon>Thermoflexibacter</taxon>
    </lineage>
</organism>
<dbReference type="AlphaFoldDB" id="A0A1I2FVW3"/>
<protein>
    <submittedName>
        <fullName evidence="1">Uncharacterized protein</fullName>
    </submittedName>
</protein>
<dbReference type="EMBL" id="FONY01000015">
    <property type="protein sequence ID" value="SFF09532.1"/>
    <property type="molecule type" value="Genomic_DNA"/>
</dbReference>
<evidence type="ECO:0000313" key="1">
    <source>
        <dbReference type="EMBL" id="SFF09532.1"/>
    </source>
</evidence>